<name>A0AAW1YCJ0_RUBAR</name>
<feature type="compositionally biased region" description="Pro residues" evidence="1">
    <location>
        <begin position="64"/>
        <end position="74"/>
    </location>
</feature>
<dbReference type="EMBL" id="JBEDUW010000002">
    <property type="protein sequence ID" value="KAK9946804.1"/>
    <property type="molecule type" value="Genomic_DNA"/>
</dbReference>
<gene>
    <name evidence="2" type="ORF">M0R45_012247</name>
</gene>
<accession>A0AAW1YCJ0</accession>
<evidence type="ECO:0000313" key="3">
    <source>
        <dbReference type="Proteomes" id="UP001457282"/>
    </source>
</evidence>
<sequence length="84" mass="9906">MGIAAPFLPDSSRSELWLWHPYPQYVYQWQCHSRDSAKDLPISKVRLPFRRSSKSHTVTTNNTRPPPFPIPPIKPHQNKQHKYD</sequence>
<organism evidence="2 3">
    <name type="scientific">Rubus argutus</name>
    <name type="common">Southern blackberry</name>
    <dbReference type="NCBI Taxonomy" id="59490"/>
    <lineage>
        <taxon>Eukaryota</taxon>
        <taxon>Viridiplantae</taxon>
        <taxon>Streptophyta</taxon>
        <taxon>Embryophyta</taxon>
        <taxon>Tracheophyta</taxon>
        <taxon>Spermatophyta</taxon>
        <taxon>Magnoliopsida</taxon>
        <taxon>eudicotyledons</taxon>
        <taxon>Gunneridae</taxon>
        <taxon>Pentapetalae</taxon>
        <taxon>rosids</taxon>
        <taxon>fabids</taxon>
        <taxon>Rosales</taxon>
        <taxon>Rosaceae</taxon>
        <taxon>Rosoideae</taxon>
        <taxon>Rosoideae incertae sedis</taxon>
        <taxon>Rubus</taxon>
    </lineage>
</organism>
<dbReference type="Proteomes" id="UP001457282">
    <property type="component" value="Unassembled WGS sequence"/>
</dbReference>
<reference evidence="2 3" key="1">
    <citation type="journal article" date="2023" name="G3 (Bethesda)">
        <title>A chromosome-length genome assembly and annotation of blackberry (Rubus argutus, cv. 'Hillquist').</title>
        <authorList>
            <person name="Bruna T."/>
            <person name="Aryal R."/>
            <person name="Dudchenko O."/>
            <person name="Sargent D.J."/>
            <person name="Mead D."/>
            <person name="Buti M."/>
            <person name="Cavallini A."/>
            <person name="Hytonen T."/>
            <person name="Andres J."/>
            <person name="Pham M."/>
            <person name="Weisz D."/>
            <person name="Mascagni F."/>
            <person name="Usai G."/>
            <person name="Natali L."/>
            <person name="Bassil N."/>
            <person name="Fernandez G.E."/>
            <person name="Lomsadze A."/>
            <person name="Armour M."/>
            <person name="Olukolu B."/>
            <person name="Poorten T."/>
            <person name="Britton C."/>
            <person name="Davik J."/>
            <person name="Ashrafi H."/>
            <person name="Aiden E.L."/>
            <person name="Borodovsky M."/>
            <person name="Worthington M."/>
        </authorList>
    </citation>
    <scope>NUCLEOTIDE SEQUENCE [LARGE SCALE GENOMIC DNA]</scope>
    <source>
        <strain evidence="2">PI 553951</strain>
    </source>
</reference>
<comment type="caution">
    <text evidence="2">The sequence shown here is derived from an EMBL/GenBank/DDBJ whole genome shotgun (WGS) entry which is preliminary data.</text>
</comment>
<feature type="region of interest" description="Disordered" evidence="1">
    <location>
        <begin position="51"/>
        <end position="84"/>
    </location>
</feature>
<proteinExistence type="predicted"/>
<protein>
    <submittedName>
        <fullName evidence="2">Uncharacterized protein</fullName>
    </submittedName>
</protein>
<keyword evidence="3" id="KW-1185">Reference proteome</keyword>
<dbReference type="AlphaFoldDB" id="A0AAW1YCJ0"/>
<evidence type="ECO:0000313" key="2">
    <source>
        <dbReference type="EMBL" id="KAK9946804.1"/>
    </source>
</evidence>
<evidence type="ECO:0000256" key="1">
    <source>
        <dbReference type="SAM" id="MobiDB-lite"/>
    </source>
</evidence>